<sequence length="450" mass="49118">MCGILGIVLSKNATNVQIAPMAVDSLTALQHRGTESSGLVATSGKPNQHFEIIKGQGLVRDVYSDDNVAAFADSIAVVGHNRYSTAGMKNAINCVQPFVLYTAAGLIAVAHNGELVNAGKARDKILRSGVGLSTDTDSELIGQYIAKTIAQNIKCRKTSAQISGDISKELAATMSAVELSYALVVMTYDRIYAIRDPYGNRPLCVGKIYGTQKPVNGKTGINSVWQMVPKRRSFCIFEYVYFARADSFFEGQQVQSVRETCGRILAEEAYVEADIVSTVPESASAATLGYAQKSGINYEPVLYRNVYVGRSFIQPSTEMRQSAVMRKFAVLKNNVMNKKIVLVDDSIVRGNTMRIIVKMLRDAGAKEVHLRIASPPLKHPCYMGINIASRDELIAAKMTEEEITKFLNANSVKYLTLEGLQRAVEKNANESETGHCVACLTGDYPVPIDF</sequence>
<protein>
    <submittedName>
        <fullName evidence="2">Amidophosphoribosyltransferase</fullName>
    </submittedName>
</protein>
<dbReference type="Proteomes" id="UP000887576">
    <property type="component" value="Unplaced"/>
</dbReference>
<accession>A0AC34Q505</accession>
<reference evidence="2" key="1">
    <citation type="submission" date="2022-11" db="UniProtKB">
        <authorList>
            <consortium name="WormBaseParasite"/>
        </authorList>
    </citation>
    <scope>IDENTIFICATION</scope>
</reference>
<proteinExistence type="predicted"/>
<dbReference type="WBParaSite" id="JU765_v2.g13052.t2">
    <property type="protein sequence ID" value="JU765_v2.g13052.t2"/>
    <property type="gene ID" value="JU765_v2.g13052"/>
</dbReference>
<organism evidence="1 2">
    <name type="scientific">Panagrolaimus sp. JU765</name>
    <dbReference type="NCBI Taxonomy" id="591449"/>
    <lineage>
        <taxon>Eukaryota</taxon>
        <taxon>Metazoa</taxon>
        <taxon>Ecdysozoa</taxon>
        <taxon>Nematoda</taxon>
        <taxon>Chromadorea</taxon>
        <taxon>Rhabditida</taxon>
        <taxon>Tylenchina</taxon>
        <taxon>Panagrolaimomorpha</taxon>
        <taxon>Panagrolaimoidea</taxon>
        <taxon>Panagrolaimidae</taxon>
        <taxon>Panagrolaimus</taxon>
    </lineage>
</organism>
<evidence type="ECO:0000313" key="1">
    <source>
        <dbReference type="Proteomes" id="UP000887576"/>
    </source>
</evidence>
<name>A0AC34Q505_9BILA</name>
<evidence type="ECO:0000313" key="2">
    <source>
        <dbReference type="WBParaSite" id="JU765_v2.g13052.t2"/>
    </source>
</evidence>